<dbReference type="Proteomes" id="UP000092695">
    <property type="component" value="Chromosome"/>
</dbReference>
<feature type="active site" description="Nucleophile" evidence="6">
    <location>
        <position position="148"/>
    </location>
</feature>
<feature type="domain" description="LD-carboxypeptidase N-terminal" evidence="8">
    <location>
        <begin position="51"/>
        <end position="168"/>
    </location>
</feature>
<dbReference type="Gene3D" id="3.50.30.60">
    <property type="entry name" value="LD-carboxypeptidase A C-terminal domain-like"/>
    <property type="match status" value="1"/>
</dbReference>
<evidence type="ECO:0000256" key="5">
    <source>
        <dbReference type="ARBA" id="ARBA00022825"/>
    </source>
</evidence>
<keyword evidence="5" id="KW-0720">Serine protease</keyword>
<feature type="active site" description="Charge relay system" evidence="6">
    <location>
        <position position="324"/>
    </location>
</feature>
<evidence type="ECO:0000256" key="3">
    <source>
        <dbReference type="ARBA" id="ARBA00022670"/>
    </source>
</evidence>
<keyword evidence="2 10" id="KW-0121">Carboxypeptidase</keyword>
<gene>
    <name evidence="10" type="ORF">BA177_16375</name>
</gene>
<keyword evidence="3" id="KW-0645">Protease</keyword>
<organism evidence="10 11">
    <name type="scientific">Woeseia oceani</name>
    <dbReference type="NCBI Taxonomy" id="1548547"/>
    <lineage>
        <taxon>Bacteria</taxon>
        <taxon>Pseudomonadati</taxon>
        <taxon>Pseudomonadota</taxon>
        <taxon>Gammaproteobacteria</taxon>
        <taxon>Woeseiales</taxon>
        <taxon>Woeseiaceae</taxon>
        <taxon>Woeseia</taxon>
    </lineage>
</organism>
<accession>A0A193LJH5</accession>
<name>A0A193LJH5_9GAMM</name>
<feature type="active site" description="Charge relay system" evidence="6">
    <location>
        <position position="255"/>
    </location>
</feature>
<feature type="domain" description="LD-carboxypeptidase C-terminal" evidence="9">
    <location>
        <begin position="224"/>
        <end position="339"/>
    </location>
</feature>
<dbReference type="Pfam" id="PF02016">
    <property type="entry name" value="Peptidase_S66"/>
    <property type="match status" value="1"/>
</dbReference>
<evidence type="ECO:0000256" key="6">
    <source>
        <dbReference type="PIRSR" id="PIRSR028757-1"/>
    </source>
</evidence>
<feature type="signal peptide" evidence="7">
    <location>
        <begin position="1"/>
        <end position="24"/>
    </location>
</feature>
<keyword evidence="11" id="KW-1185">Reference proteome</keyword>
<protein>
    <submittedName>
        <fullName evidence="10">LD-carboxypeptidase</fullName>
    </submittedName>
</protein>
<dbReference type="PANTHER" id="PTHR30237:SF2">
    <property type="entry name" value="MUREIN TETRAPEPTIDE CARBOXYPEPTIDASE"/>
    <property type="match status" value="1"/>
</dbReference>
<dbReference type="SUPFAM" id="SSF52317">
    <property type="entry name" value="Class I glutamine amidotransferase-like"/>
    <property type="match status" value="1"/>
</dbReference>
<evidence type="ECO:0000256" key="2">
    <source>
        <dbReference type="ARBA" id="ARBA00022645"/>
    </source>
</evidence>
<evidence type="ECO:0000259" key="8">
    <source>
        <dbReference type="Pfam" id="PF02016"/>
    </source>
</evidence>
<evidence type="ECO:0000313" key="10">
    <source>
        <dbReference type="EMBL" id="ANO52549.1"/>
    </source>
</evidence>
<dbReference type="InterPro" id="IPR029062">
    <property type="entry name" value="Class_I_gatase-like"/>
</dbReference>
<dbReference type="STRING" id="1548547.BA177_16375"/>
<dbReference type="GO" id="GO:0006508">
    <property type="term" value="P:proteolysis"/>
    <property type="evidence" value="ECO:0007669"/>
    <property type="project" value="UniProtKB-KW"/>
</dbReference>
<dbReference type="SUPFAM" id="SSF141986">
    <property type="entry name" value="LD-carboxypeptidase A C-terminal domain-like"/>
    <property type="match status" value="1"/>
</dbReference>
<reference evidence="10 11" key="1">
    <citation type="submission" date="2016-06" db="EMBL/GenBank/DDBJ databases">
        <title>Complete genome sequence of a deep-branching marine Gamma Proteobacterium Woeseia oceani type strain XK5.</title>
        <authorList>
            <person name="Mu D."/>
            <person name="Du Z."/>
        </authorList>
    </citation>
    <scope>NUCLEOTIDE SEQUENCE [LARGE SCALE GENOMIC DNA]</scope>
    <source>
        <strain evidence="10 11">XK5</strain>
    </source>
</reference>
<evidence type="ECO:0000313" key="11">
    <source>
        <dbReference type="Proteomes" id="UP000092695"/>
    </source>
</evidence>
<dbReference type="InterPro" id="IPR027461">
    <property type="entry name" value="Carboxypeptidase_A_C_sf"/>
</dbReference>
<dbReference type="CDD" id="cd07025">
    <property type="entry name" value="Peptidase_S66"/>
    <property type="match status" value="1"/>
</dbReference>
<keyword evidence="4" id="KW-0378">Hydrolase</keyword>
<dbReference type="InterPro" id="IPR027478">
    <property type="entry name" value="LdcA_N"/>
</dbReference>
<evidence type="ECO:0000259" key="9">
    <source>
        <dbReference type="Pfam" id="PF17676"/>
    </source>
</evidence>
<comment type="similarity">
    <text evidence="1">Belongs to the peptidase S66 family.</text>
</comment>
<dbReference type="InterPro" id="IPR040449">
    <property type="entry name" value="Peptidase_S66_N"/>
</dbReference>
<feature type="chain" id="PRO_5008260380" evidence="7">
    <location>
        <begin position="25"/>
        <end position="354"/>
    </location>
</feature>
<dbReference type="GO" id="GO:0008236">
    <property type="term" value="F:serine-type peptidase activity"/>
    <property type="evidence" value="ECO:0007669"/>
    <property type="project" value="UniProtKB-KW"/>
</dbReference>
<dbReference type="GO" id="GO:0004180">
    <property type="term" value="F:carboxypeptidase activity"/>
    <property type="evidence" value="ECO:0007669"/>
    <property type="project" value="UniProtKB-KW"/>
</dbReference>
<sequence length="354" mass="38597">MNRRKVLQTLVTTAVAGSSGAALAQQATGGIASERQMNPVKPRRLKKGDTIGLISPASNTQQNEDIRFASEIIESLGFSVRTGQYLFERNQYLAGTDQQRADDVNRMFADKDVDGIFCLRGGYGTPRILPYLDYDVIANNPKVLLGYSDITALHTAIHVKTGQVGFHGPIAGQTYTDYTLQEFEKVVREPRDTAIIGHAPPFEAGPGKVERENRVTYFVGGKARGRLIGGNLSLLATLIGTPYEPDFRDKILFLEDVSEAPYSIDRMLTQLWLAGRLQQVAGLAFGKFTDVPSVSGNSYSVEEVLRQRCEPLGVPFISGLMIGHVSDQTVVPIGINAELDADAGTLRLLEHAVS</sequence>
<dbReference type="Pfam" id="PF17676">
    <property type="entry name" value="Peptidase_S66C"/>
    <property type="match status" value="1"/>
</dbReference>
<dbReference type="InterPro" id="IPR003507">
    <property type="entry name" value="S66_fam"/>
</dbReference>
<dbReference type="PANTHER" id="PTHR30237">
    <property type="entry name" value="MURAMOYLTETRAPEPTIDE CARBOXYPEPTIDASE"/>
    <property type="match status" value="1"/>
</dbReference>
<dbReference type="EMBL" id="CP016268">
    <property type="protein sequence ID" value="ANO52549.1"/>
    <property type="molecule type" value="Genomic_DNA"/>
</dbReference>
<evidence type="ECO:0000256" key="7">
    <source>
        <dbReference type="SAM" id="SignalP"/>
    </source>
</evidence>
<dbReference type="RefSeq" id="WP_068617983.1">
    <property type="nucleotide sequence ID" value="NZ_CP016268.1"/>
</dbReference>
<keyword evidence="7" id="KW-0732">Signal</keyword>
<dbReference type="KEGG" id="woc:BA177_16375"/>
<dbReference type="PIRSF" id="PIRSF028757">
    <property type="entry name" value="LD-carboxypeptidase"/>
    <property type="match status" value="1"/>
</dbReference>
<dbReference type="InterPro" id="IPR040921">
    <property type="entry name" value="Peptidase_S66C"/>
</dbReference>
<evidence type="ECO:0000256" key="1">
    <source>
        <dbReference type="ARBA" id="ARBA00010233"/>
    </source>
</evidence>
<dbReference type="Gene3D" id="3.40.50.10740">
    <property type="entry name" value="Class I glutamine amidotransferase-like"/>
    <property type="match status" value="1"/>
</dbReference>
<evidence type="ECO:0000256" key="4">
    <source>
        <dbReference type="ARBA" id="ARBA00022801"/>
    </source>
</evidence>
<proteinExistence type="inferred from homology"/>
<dbReference type="AlphaFoldDB" id="A0A193LJH5"/>